<organism evidence="2 3">
    <name type="scientific">Aquatica leii</name>
    <dbReference type="NCBI Taxonomy" id="1421715"/>
    <lineage>
        <taxon>Eukaryota</taxon>
        <taxon>Metazoa</taxon>
        <taxon>Ecdysozoa</taxon>
        <taxon>Arthropoda</taxon>
        <taxon>Hexapoda</taxon>
        <taxon>Insecta</taxon>
        <taxon>Pterygota</taxon>
        <taxon>Neoptera</taxon>
        <taxon>Endopterygota</taxon>
        <taxon>Coleoptera</taxon>
        <taxon>Polyphaga</taxon>
        <taxon>Elateriformia</taxon>
        <taxon>Elateroidea</taxon>
        <taxon>Lampyridae</taxon>
        <taxon>Luciolinae</taxon>
        <taxon>Aquatica</taxon>
    </lineage>
</organism>
<name>A0AAN7SSJ3_9COLE</name>
<sequence length="290" mass="33009">MTKVLSRDSRCNANLCNICREIPKRSPVYRCDTKQHTICVTCFPKLPKDGGVHCNACNSSVSKLTNAEINRTRNITVEELFRLPLEKVNYLLSRSKEHLNSNINYAKENILNQWKPIKCPHGPCGKTVNCSSLQVHFSYEHTEVCTYELAKGKEVHLKTDTSIFEHGVTKCIGIIKLLSPLDNDDRKNNHLFTNPLFWLLASASEQRENSQSYILYWVISHLDNDFQYTIEMFSPVNGTSCATFCKVLDVRDNMSISEIIKTSNCLFLPYGSVKNLVDQNGKLNVCITIH</sequence>
<dbReference type="AlphaFoldDB" id="A0AAN7SSJ3"/>
<dbReference type="Proteomes" id="UP001353858">
    <property type="component" value="Unassembled WGS sequence"/>
</dbReference>
<protein>
    <recommendedName>
        <fullName evidence="1">DUF4729 domain-containing protein</fullName>
    </recommendedName>
</protein>
<dbReference type="InterPro" id="IPR031732">
    <property type="entry name" value="DUF4729"/>
</dbReference>
<gene>
    <name evidence="2" type="ORF">RN001_000926</name>
</gene>
<keyword evidence="3" id="KW-1185">Reference proteome</keyword>
<proteinExistence type="predicted"/>
<dbReference type="Pfam" id="PF15866">
    <property type="entry name" value="DUF4729"/>
    <property type="match status" value="1"/>
</dbReference>
<evidence type="ECO:0000313" key="2">
    <source>
        <dbReference type="EMBL" id="KAK4884655.1"/>
    </source>
</evidence>
<evidence type="ECO:0000259" key="1">
    <source>
        <dbReference type="Pfam" id="PF15866"/>
    </source>
</evidence>
<comment type="caution">
    <text evidence="2">The sequence shown here is derived from an EMBL/GenBank/DDBJ whole genome shotgun (WGS) entry which is preliminary data.</text>
</comment>
<accession>A0AAN7SSJ3</accession>
<feature type="domain" description="DUF4729" evidence="1">
    <location>
        <begin position="118"/>
        <end position="182"/>
    </location>
</feature>
<evidence type="ECO:0000313" key="3">
    <source>
        <dbReference type="Proteomes" id="UP001353858"/>
    </source>
</evidence>
<reference evidence="3" key="1">
    <citation type="submission" date="2023-01" db="EMBL/GenBank/DDBJ databases">
        <title>Key to firefly adult light organ development and bioluminescence: homeobox transcription factors regulate luciferase expression and transportation to peroxisome.</title>
        <authorList>
            <person name="Fu X."/>
        </authorList>
    </citation>
    <scope>NUCLEOTIDE SEQUENCE [LARGE SCALE GENOMIC DNA]</scope>
</reference>
<dbReference type="EMBL" id="JARPUR010000001">
    <property type="protein sequence ID" value="KAK4884655.1"/>
    <property type="molecule type" value="Genomic_DNA"/>
</dbReference>